<feature type="chain" id="PRO_5039009314" description="Isoprenylcysteine carboxylmethyltransferase family protein" evidence="6">
    <location>
        <begin position="20"/>
        <end position="140"/>
    </location>
</feature>
<evidence type="ECO:0000313" key="8">
    <source>
        <dbReference type="Proteomes" id="UP000011723"/>
    </source>
</evidence>
<dbReference type="PATRIC" id="fig|1121362.3.peg.1051"/>
<evidence type="ECO:0000256" key="3">
    <source>
        <dbReference type="ARBA" id="ARBA00022989"/>
    </source>
</evidence>
<keyword evidence="8" id="KW-1185">Reference proteome</keyword>
<dbReference type="KEGG" id="chn:A605_05230"/>
<dbReference type="Pfam" id="PF04191">
    <property type="entry name" value="PEMT"/>
    <property type="match status" value="1"/>
</dbReference>
<name>M1NRC5_9CORY</name>
<keyword evidence="3 5" id="KW-1133">Transmembrane helix</keyword>
<organism evidence="7 8">
    <name type="scientific">Corynebacterium halotolerans YIM 70093 = DSM 44683</name>
    <dbReference type="NCBI Taxonomy" id="1121362"/>
    <lineage>
        <taxon>Bacteria</taxon>
        <taxon>Bacillati</taxon>
        <taxon>Actinomycetota</taxon>
        <taxon>Actinomycetes</taxon>
        <taxon>Mycobacteriales</taxon>
        <taxon>Corynebacteriaceae</taxon>
        <taxon>Corynebacterium</taxon>
    </lineage>
</organism>
<evidence type="ECO:0000313" key="7">
    <source>
        <dbReference type="EMBL" id="AGF72052.1"/>
    </source>
</evidence>
<comment type="subcellular location">
    <subcellularLocation>
        <location evidence="1">Endomembrane system</location>
        <topology evidence="1">Multi-pass membrane protein</topology>
    </subcellularLocation>
</comment>
<dbReference type="AlphaFoldDB" id="M1NRC5"/>
<dbReference type="InterPro" id="IPR007318">
    <property type="entry name" value="Phopholipid_MeTrfase"/>
</dbReference>
<evidence type="ECO:0000256" key="5">
    <source>
        <dbReference type="SAM" id="Phobius"/>
    </source>
</evidence>
<keyword evidence="2 5" id="KW-0812">Transmembrane</keyword>
<evidence type="ECO:0008006" key="9">
    <source>
        <dbReference type="Google" id="ProtNLM"/>
    </source>
</evidence>
<dbReference type="GO" id="GO:0012505">
    <property type="term" value="C:endomembrane system"/>
    <property type="evidence" value="ECO:0007669"/>
    <property type="project" value="UniProtKB-SubCell"/>
</dbReference>
<keyword evidence="4 5" id="KW-0472">Membrane</keyword>
<dbReference type="eggNOG" id="COG2020">
    <property type="taxonomic scope" value="Bacteria"/>
</dbReference>
<evidence type="ECO:0000256" key="1">
    <source>
        <dbReference type="ARBA" id="ARBA00004127"/>
    </source>
</evidence>
<dbReference type="EMBL" id="CP003697">
    <property type="protein sequence ID" value="AGF72052.1"/>
    <property type="molecule type" value="Genomic_DNA"/>
</dbReference>
<dbReference type="Proteomes" id="UP000011723">
    <property type="component" value="Chromosome"/>
</dbReference>
<reference evidence="7 8" key="1">
    <citation type="journal article" date="2012" name="Stand. Genomic Sci.">
        <title>Genome sequence of the halotolerant bacterium Corynebacterium halotolerans type strain YIM 70093(T) (= DSM 44683(T)).</title>
        <authorList>
            <person name="Ruckert C."/>
            <person name="Albersmeier A."/>
            <person name="Al-Dilaimi A."/>
            <person name="Niehaus K."/>
            <person name="Szczepanowski R."/>
            <person name="Kalinowski J."/>
        </authorList>
    </citation>
    <scope>NUCLEOTIDE SEQUENCE [LARGE SCALE GENOMIC DNA]</scope>
    <source>
        <strain evidence="7">YIM 70093</strain>
    </source>
</reference>
<dbReference type="HOGENOM" id="CLU_065200_4_2_11"/>
<sequence>MWAAGAGLTQLAMTRGARAARATTSAATVLGVASAGLAVGAVLRFRSRGTTVDPMDVDRAQALVTDGVNAWTRNPMYVGLAGMLAAHAVHRRSPAGLLPVLGFVLAIDRWQIPAEEAALERAFGGEYDAYRRAIPRWVLR</sequence>
<evidence type="ECO:0000256" key="6">
    <source>
        <dbReference type="SAM" id="SignalP"/>
    </source>
</evidence>
<feature type="transmembrane region" description="Helical" evidence="5">
    <location>
        <begin position="29"/>
        <end position="45"/>
    </location>
</feature>
<gene>
    <name evidence="7" type="ORF">A605_05230</name>
</gene>
<proteinExistence type="predicted"/>
<accession>M1NRC5</accession>
<keyword evidence="6" id="KW-0732">Signal</keyword>
<protein>
    <recommendedName>
        <fullName evidence="9">Isoprenylcysteine carboxylmethyltransferase family protein</fullName>
    </recommendedName>
</protein>
<feature type="signal peptide" evidence="6">
    <location>
        <begin position="1"/>
        <end position="19"/>
    </location>
</feature>
<dbReference type="Gene3D" id="1.20.120.1630">
    <property type="match status" value="1"/>
</dbReference>
<evidence type="ECO:0000256" key="2">
    <source>
        <dbReference type="ARBA" id="ARBA00022692"/>
    </source>
</evidence>
<evidence type="ECO:0000256" key="4">
    <source>
        <dbReference type="ARBA" id="ARBA00023136"/>
    </source>
</evidence>